<evidence type="ECO:0000313" key="12">
    <source>
        <dbReference type="Proteomes" id="UP001457282"/>
    </source>
</evidence>
<keyword evidence="2" id="KW-0479">Metal-binding</keyword>
<evidence type="ECO:0000256" key="1">
    <source>
        <dbReference type="ARBA" id="ARBA00004123"/>
    </source>
</evidence>
<comment type="subcellular location">
    <subcellularLocation>
        <location evidence="1">Nucleus</location>
    </subcellularLocation>
</comment>
<keyword evidence="3 9" id="KW-0863">Zinc-finger</keyword>
<reference evidence="11 12" key="1">
    <citation type="journal article" date="2023" name="G3 (Bethesda)">
        <title>A chromosome-length genome assembly and annotation of blackberry (Rubus argutus, cv. 'Hillquist').</title>
        <authorList>
            <person name="Bruna T."/>
            <person name="Aryal R."/>
            <person name="Dudchenko O."/>
            <person name="Sargent D.J."/>
            <person name="Mead D."/>
            <person name="Buti M."/>
            <person name="Cavallini A."/>
            <person name="Hytonen T."/>
            <person name="Andres J."/>
            <person name="Pham M."/>
            <person name="Weisz D."/>
            <person name="Mascagni F."/>
            <person name="Usai G."/>
            <person name="Natali L."/>
            <person name="Bassil N."/>
            <person name="Fernandez G.E."/>
            <person name="Lomsadze A."/>
            <person name="Armour M."/>
            <person name="Olukolu B."/>
            <person name="Poorten T."/>
            <person name="Britton C."/>
            <person name="Davik J."/>
            <person name="Ashrafi H."/>
            <person name="Aiden E.L."/>
            <person name="Borodovsky M."/>
            <person name="Worthington M."/>
        </authorList>
    </citation>
    <scope>NUCLEOTIDE SEQUENCE [LARGE SCALE GENOMIC DNA]</scope>
    <source>
        <strain evidence="11">PI 553951</strain>
    </source>
</reference>
<keyword evidence="6" id="KW-0238">DNA-binding</keyword>
<protein>
    <recommendedName>
        <fullName evidence="10">BED-type domain-containing protein</fullName>
    </recommendedName>
</protein>
<dbReference type="EMBL" id="JBEDUW010000184">
    <property type="protein sequence ID" value="KAK9904616.1"/>
    <property type="molecule type" value="Genomic_DNA"/>
</dbReference>
<evidence type="ECO:0000256" key="6">
    <source>
        <dbReference type="ARBA" id="ARBA00023125"/>
    </source>
</evidence>
<dbReference type="InterPro" id="IPR003656">
    <property type="entry name" value="Znf_BED"/>
</dbReference>
<keyword evidence="12" id="KW-1185">Reference proteome</keyword>
<dbReference type="Pfam" id="PF14372">
    <property type="entry name" value="hAT-like_RNase-H"/>
    <property type="match status" value="1"/>
</dbReference>
<gene>
    <name evidence="11" type="ORF">M0R45_000577</name>
</gene>
<keyword evidence="8" id="KW-0539">Nucleus</keyword>
<sequence length="329" mass="36783">MNNDNGNSPVVTPPTRNPRLKSDVWAVFERVEVLEEGVLVKKNKCGICKTLMKGGSDIGSSHLRRHLQMHEQSQHAQIGQMQIGSDSVGNLTTFAYDKTVARKEIVDYVIRCEQPFTFVESHDFKGMIQRAFCPRYTGISASTSYSEFSIFKDALAAMKAKFDKYWAIFPLAFCFATVMDPRFKLFAIGEWLSCMGVDQLEIDAKLSTLKIDLHRLYESYRKNVVSDKVPNMQSAHLSSTTLSLAPGSIAVPVVGGRVVSEKRARLSPSTIEALICLKDWSFAKSRIQDAAEEKQRTKELMNIMAARPDWMQDDVGEAGIDSGSEGEQH</sequence>
<dbReference type="SUPFAM" id="SSF53098">
    <property type="entry name" value="Ribonuclease H-like"/>
    <property type="match status" value="1"/>
</dbReference>
<evidence type="ECO:0000256" key="2">
    <source>
        <dbReference type="ARBA" id="ARBA00022723"/>
    </source>
</evidence>
<dbReference type="PROSITE" id="PS50808">
    <property type="entry name" value="ZF_BED"/>
    <property type="match status" value="1"/>
</dbReference>
<evidence type="ECO:0000256" key="8">
    <source>
        <dbReference type="ARBA" id="ARBA00023242"/>
    </source>
</evidence>
<evidence type="ECO:0000259" key="10">
    <source>
        <dbReference type="PROSITE" id="PS50808"/>
    </source>
</evidence>
<dbReference type="GO" id="GO:0003677">
    <property type="term" value="F:DNA binding"/>
    <property type="evidence" value="ECO:0007669"/>
    <property type="project" value="UniProtKB-KW"/>
</dbReference>
<dbReference type="Proteomes" id="UP001457282">
    <property type="component" value="Unassembled WGS sequence"/>
</dbReference>
<feature type="domain" description="BED-type" evidence="10">
    <location>
        <begin position="19"/>
        <end position="77"/>
    </location>
</feature>
<dbReference type="GO" id="GO:0009791">
    <property type="term" value="P:post-embryonic development"/>
    <property type="evidence" value="ECO:0007669"/>
    <property type="project" value="UniProtKB-ARBA"/>
</dbReference>
<dbReference type="GO" id="GO:0008270">
    <property type="term" value="F:zinc ion binding"/>
    <property type="evidence" value="ECO:0007669"/>
    <property type="project" value="UniProtKB-KW"/>
</dbReference>
<keyword evidence="4" id="KW-0862">Zinc</keyword>
<dbReference type="SMART" id="SM00614">
    <property type="entry name" value="ZnF_BED"/>
    <property type="match status" value="1"/>
</dbReference>
<dbReference type="SUPFAM" id="SSF57667">
    <property type="entry name" value="beta-beta-alpha zinc fingers"/>
    <property type="match status" value="1"/>
</dbReference>
<dbReference type="InterPro" id="IPR052035">
    <property type="entry name" value="ZnF_BED_domain_contain"/>
</dbReference>
<dbReference type="InterPro" id="IPR012337">
    <property type="entry name" value="RNaseH-like_sf"/>
</dbReference>
<organism evidence="11 12">
    <name type="scientific">Rubus argutus</name>
    <name type="common">Southern blackberry</name>
    <dbReference type="NCBI Taxonomy" id="59490"/>
    <lineage>
        <taxon>Eukaryota</taxon>
        <taxon>Viridiplantae</taxon>
        <taxon>Streptophyta</taxon>
        <taxon>Embryophyta</taxon>
        <taxon>Tracheophyta</taxon>
        <taxon>Spermatophyta</taxon>
        <taxon>Magnoliopsida</taxon>
        <taxon>eudicotyledons</taxon>
        <taxon>Gunneridae</taxon>
        <taxon>Pentapetalae</taxon>
        <taxon>rosids</taxon>
        <taxon>fabids</taxon>
        <taxon>Rosales</taxon>
        <taxon>Rosaceae</taxon>
        <taxon>Rosoideae</taxon>
        <taxon>Rosoideae incertae sedis</taxon>
        <taxon>Rubus</taxon>
    </lineage>
</organism>
<dbReference type="AlphaFoldDB" id="A0AAW1VKH7"/>
<dbReference type="InterPro" id="IPR025525">
    <property type="entry name" value="hAT-like_transposase_RNase-H"/>
</dbReference>
<name>A0AAW1VKH7_RUBAR</name>
<dbReference type="GO" id="GO:0005634">
    <property type="term" value="C:nucleus"/>
    <property type="evidence" value="ECO:0007669"/>
    <property type="project" value="UniProtKB-SubCell"/>
</dbReference>
<evidence type="ECO:0000256" key="4">
    <source>
        <dbReference type="ARBA" id="ARBA00022833"/>
    </source>
</evidence>
<accession>A0AAW1VKH7</accession>
<evidence type="ECO:0000256" key="5">
    <source>
        <dbReference type="ARBA" id="ARBA00023015"/>
    </source>
</evidence>
<evidence type="ECO:0000313" key="11">
    <source>
        <dbReference type="EMBL" id="KAK9904616.1"/>
    </source>
</evidence>
<comment type="caution">
    <text evidence="11">The sequence shown here is derived from an EMBL/GenBank/DDBJ whole genome shotgun (WGS) entry which is preliminary data.</text>
</comment>
<keyword evidence="5" id="KW-0805">Transcription regulation</keyword>
<dbReference type="InterPro" id="IPR036236">
    <property type="entry name" value="Znf_C2H2_sf"/>
</dbReference>
<keyword evidence="7" id="KW-0804">Transcription</keyword>
<dbReference type="PANTHER" id="PTHR46481:SF10">
    <property type="entry name" value="ZINC FINGER BED DOMAIN-CONTAINING PROTEIN 39"/>
    <property type="match status" value="1"/>
</dbReference>
<evidence type="ECO:0000256" key="9">
    <source>
        <dbReference type="PROSITE-ProRule" id="PRU00027"/>
    </source>
</evidence>
<evidence type="ECO:0000256" key="7">
    <source>
        <dbReference type="ARBA" id="ARBA00023163"/>
    </source>
</evidence>
<proteinExistence type="predicted"/>
<dbReference type="PANTHER" id="PTHR46481">
    <property type="entry name" value="ZINC FINGER BED DOMAIN-CONTAINING PROTEIN 4"/>
    <property type="match status" value="1"/>
</dbReference>
<evidence type="ECO:0000256" key="3">
    <source>
        <dbReference type="ARBA" id="ARBA00022771"/>
    </source>
</evidence>